<dbReference type="EMBL" id="CP126648">
    <property type="protein sequence ID" value="WJZ80943.1"/>
    <property type="molecule type" value="Genomic_DNA"/>
</dbReference>
<protein>
    <recommendedName>
        <fullName evidence="4 11">Peroxidase</fullName>
        <ecNumber evidence="4 11">1.11.1.7</ecNumber>
    </recommendedName>
</protein>
<comment type="cofactor">
    <cofactor evidence="11">
        <name>heme b</name>
        <dbReference type="ChEBI" id="CHEBI:60344"/>
    </cofactor>
    <text evidence="11">Binds 1 heme b (iron(II)-protoporphyrin IX) group per subunit.</text>
</comment>
<dbReference type="Pfam" id="PF00141">
    <property type="entry name" value="peroxidase"/>
    <property type="match status" value="1"/>
</dbReference>
<keyword evidence="10" id="KW-1015">Disulfide bond</keyword>
<gene>
    <name evidence="13" type="ORF">VitviT2T_000810</name>
</gene>
<dbReference type="Gene3D" id="1.10.520.10">
    <property type="match status" value="1"/>
</dbReference>
<feature type="chain" id="PRO_5044963539" description="Peroxidase" evidence="11">
    <location>
        <begin position="35"/>
        <end position="342"/>
    </location>
</feature>
<evidence type="ECO:0000256" key="4">
    <source>
        <dbReference type="ARBA" id="ARBA00012313"/>
    </source>
</evidence>
<dbReference type="SUPFAM" id="SSF48113">
    <property type="entry name" value="Heme-dependent peroxidases"/>
    <property type="match status" value="1"/>
</dbReference>
<dbReference type="InterPro" id="IPR033905">
    <property type="entry name" value="Secretory_peroxidase"/>
</dbReference>
<dbReference type="CDD" id="cd00693">
    <property type="entry name" value="secretory_peroxidase"/>
    <property type="match status" value="1"/>
</dbReference>
<comment type="subcellular location">
    <subcellularLocation>
        <location evidence="11">Secreted</location>
    </subcellularLocation>
</comment>
<name>A0ABY9BDP1_VITVI</name>
<dbReference type="Gene3D" id="1.10.420.10">
    <property type="entry name" value="Peroxidase, domain 2"/>
    <property type="match status" value="1"/>
</dbReference>
<evidence type="ECO:0000256" key="6">
    <source>
        <dbReference type="ARBA" id="ARBA00022617"/>
    </source>
</evidence>
<dbReference type="PROSITE" id="PS50873">
    <property type="entry name" value="PEROXIDASE_4"/>
    <property type="match status" value="1"/>
</dbReference>
<evidence type="ECO:0000256" key="9">
    <source>
        <dbReference type="ARBA" id="ARBA00023004"/>
    </source>
</evidence>
<feature type="signal peptide" evidence="11">
    <location>
        <begin position="1"/>
        <end position="34"/>
    </location>
</feature>
<accession>A0ABY9BDP1</accession>
<dbReference type="PANTHER" id="PTHR31517">
    <property type="match status" value="1"/>
</dbReference>
<evidence type="ECO:0000256" key="10">
    <source>
        <dbReference type="ARBA" id="ARBA00023157"/>
    </source>
</evidence>
<comment type="catalytic activity">
    <reaction evidence="1 11">
        <text>2 a phenolic donor + H2O2 = 2 a phenolic radical donor + 2 H2O</text>
        <dbReference type="Rhea" id="RHEA:56136"/>
        <dbReference type="ChEBI" id="CHEBI:15377"/>
        <dbReference type="ChEBI" id="CHEBI:16240"/>
        <dbReference type="ChEBI" id="CHEBI:139520"/>
        <dbReference type="ChEBI" id="CHEBI:139521"/>
        <dbReference type="EC" id="1.11.1.7"/>
    </reaction>
</comment>
<dbReference type="InterPro" id="IPR002016">
    <property type="entry name" value="Haem_peroxidase"/>
</dbReference>
<sequence length="342" mass="38003">MKMGFLYTSLLSQPMAMPLLFIALALSFLPHTQSKLSAAYYDKTCPLFKPIMREIISTKQINDPTTAAATLRLFFHDCMVEGCDASVLISSNSFNTAERDADINLSLPGDSFDLITRAKIAIEVQCPGIVSCADILAIATRDLIVMVGGPYYEVRLGRKDGFISKASRVDGNLATSSMSVSEMLSLFESKGFTAQEMVALTGAHTIGFSHCKEFSHRLYNFSKTSEFDPTYNPKYAEALRKLCAKYTSNTAMAAFNDVVTPSKFDNMYYLNLKRGLGLLSTDHALYLDSRTRPYVDLYAANQTAFFQAFAHAMEKVSVHKIKTGRKGEVRRRCDSFNNIKTS</sequence>
<keyword evidence="11" id="KW-0376">Hydrogen peroxide</keyword>
<evidence type="ECO:0000256" key="5">
    <source>
        <dbReference type="ARBA" id="ARBA00022559"/>
    </source>
</evidence>
<dbReference type="InterPro" id="IPR000823">
    <property type="entry name" value="Peroxidase_pln"/>
</dbReference>
<evidence type="ECO:0000256" key="8">
    <source>
        <dbReference type="ARBA" id="ARBA00023002"/>
    </source>
</evidence>
<keyword evidence="14" id="KW-1185">Reference proteome</keyword>
<evidence type="ECO:0000256" key="11">
    <source>
        <dbReference type="RuleBase" id="RU362060"/>
    </source>
</evidence>
<keyword evidence="7 11" id="KW-0479">Metal-binding</keyword>
<comment type="similarity">
    <text evidence="11">Belongs to the peroxidase family. Classical plant (class III) peroxidase subfamily.</text>
</comment>
<dbReference type="Proteomes" id="UP001227230">
    <property type="component" value="Chromosome 1"/>
</dbReference>
<keyword evidence="5 11" id="KW-0575">Peroxidase</keyword>
<evidence type="ECO:0000256" key="2">
    <source>
        <dbReference type="ARBA" id="ARBA00002322"/>
    </source>
</evidence>
<dbReference type="PANTHER" id="PTHR31517:SF17">
    <property type="entry name" value="PEROXIDASE 6"/>
    <property type="match status" value="1"/>
</dbReference>
<keyword evidence="8 11" id="KW-0560">Oxidoreductase</keyword>
<evidence type="ECO:0000256" key="1">
    <source>
        <dbReference type="ARBA" id="ARBA00000189"/>
    </source>
</evidence>
<evidence type="ECO:0000313" key="13">
    <source>
        <dbReference type="EMBL" id="WJZ80943.1"/>
    </source>
</evidence>
<feature type="domain" description="Plant heme peroxidase family profile" evidence="12">
    <location>
        <begin position="35"/>
        <end position="337"/>
    </location>
</feature>
<dbReference type="InterPro" id="IPR019794">
    <property type="entry name" value="Peroxidases_AS"/>
</dbReference>
<dbReference type="PRINTS" id="PR00458">
    <property type="entry name" value="PEROXIDASE"/>
</dbReference>
<dbReference type="InterPro" id="IPR019793">
    <property type="entry name" value="Peroxidases_heam-ligand_BS"/>
</dbReference>
<keyword evidence="11" id="KW-0732">Signal</keyword>
<keyword evidence="11" id="KW-0964">Secreted</keyword>
<dbReference type="PROSITE" id="PS00436">
    <property type="entry name" value="PEROXIDASE_2"/>
    <property type="match status" value="1"/>
</dbReference>
<comment type="similarity">
    <text evidence="3">Belongs to the peroxidase family. Ascorbate peroxidase subfamily.</text>
</comment>
<keyword evidence="9 11" id="KW-0408">Iron</keyword>
<dbReference type="InterPro" id="IPR010255">
    <property type="entry name" value="Haem_peroxidase_sf"/>
</dbReference>
<evidence type="ECO:0000313" key="14">
    <source>
        <dbReference type="Proteomes" id="UP001227230"/>
    </source>
</evidence>
<dbReference type="PRINTS" id="PR00461">
    <property type="entry name" value="PLPEROXIDASE"/>
</dbReference>
<organism evidence="13 14">
    <name type="scientific">Vitis vinifera</name>
    <name type="common">Grape</name>
    <dbReference type="NCBI Taxonomy" id="29760"/>
    <lineage>
        <taxon>Eukaryota</taxon>
        <taxon>Viridiplantae</taxon>
        <taxon>Streptophyta</taxon>
        <taxon>Embryophyta</taxon>
        <taxon>Tracheophyta</taxon>
        <taxon>Spermatophyta</taxon>
        <taxon>Magnoliopsida</taxon>
        <taxon>eudicotyledons</taxon>
        <taxon>Gunneridae</taxon>
        <taxon>Pentapetalae</taxon>
        <taxon>rosids</taxon>
        <taxon>Vitales</taxon>
        <taxon>Vitaceae</taxon>
        <taxon>Viteae</taxon>
        <taxon>Vitis</taxon>
    </lineage>
</organism>
<dbReference type="PROSITE" id="PS00435">
    <property type="entry name" value="PEROXIDASE_1"/>
    <property type="match status" value="1"/>
</dbReference>
<comment type="function">
    <text evidence="2">Removal of H(2)O(2), oxidation of toxic reductants, biosynthesis and degradation of lignin, suberization, auxin catabolism, response to environmental stresses such as wounding, pathogen attack and oxidative stress. These functions might be dependent on each isozyme/isoform in each plant tissue.</text>
</comment>
<evidence type="ECO:0000256" key="3">
    <source>
        <dbReference type="ARBA" id="ARBA00006873"/>
    </source>
</evidence>
<evidence type="ECO:0000259" key="12">
    <source>
        <dbReference type="PROSITE" id="PS50873"/>
    </source>
</evidence>
<comment type="cofactor">
    <cofactor evidence="11">
        <name>Ca(2+)</name>
        <dbReference type="ChEBI" id="CHEBI:29108"/>
    </cofactor>
    <text evidence="11">Binds 2 calcium ions per subunit.</text>
</comment>
<evidence type="ECO:0000256" key="7">
    <source>
        <dbReference type="ARBA" id="ARBA00022723"/>
    </source>
</evidence>
<proteinExistence type="inferred from homology"/>
<reference evidence="13 14" key="1">
    <citation type="journal article" date="2023" name="Hortic Res">
        <title>The complete reference genome for grapevine (Vitis vinifera L.) genetics and breeding.</title>
        <authorList>
            <person name="Shi X."/>
            <person name="Cao S."/>
            <person name="Wang X."/>
            <person name="Huang S."/>
            <person name="Wang Y."/>
            <person name="Liu Z."/>
            <person name="Liu W."/>
            <person name="Leng X."/>
            <person name="Peng Y."/>
            <person name="Wang N."/>
            <person name="Wang Y."/>
            <person name="Ma Z."/>
            <person name="Xu X."/>
            <person name="Zhang F."/>
            <person name="Xue H."/>
            <person name="Zhong H."/>
            <person name="Wang Y."/>
            <person name="Zhang K."/>
            <person name="Velt A."/>
            <person name="Avia K."/>
            <person name="Holtgrawe D."/>
            <person name="Grimplet J."/>
            <person name="Matus J.T."/>
            <person name="Ware D."/>
            <person name="Wu X."/>
            <person name="Wang H."/>
            <person name="Liu C."/>
            <person name="Fang Y."/>
            <person name="Rustenholz C."/>
            <person name="Cheng Z."/>
            <person name="Xiao H."/>
            <person name="Zhou Y."/>
        </authorList>
    </citation>
    <scope>NUCLEOTIDE SEQUENCE [LARGE SCALE GENOMIC DNA]</scope>
    <source>
        <strain evidence="14">cv. Pinot noir / PN40024</strain>
        <tissue evidence="13">Leaf</tissue>
    </source>
</reference>
<keyword evidence="6 11" id="KW-0349">Heme</keyword>
<keyword evidence="11" id="KW-0106">Calcium</keyword>
<dbReference type="EC" id="1.11.1.7" evidence="4 11"/>